<dbReference type="InterPro" id="IPR058163">
    <property type="entry name" value="LysR-type_TF_proteobact-type"/>
</dbReference>
<keyword evidence="4" id="KW-0804">Transcription</keyword>
<dbReference type="Pfam" id="PF00126">
    <property type="entry name" value="HTH_1"/>
    <property type="match status" value="1"/>
</dbReference>
<evidence type="ECO:0000256" key="2">
    <source>
        <dbReference type="ARBA" id="ARBA00023015"/>
    </source>
</evidence>
<evidence type="ECO:0000256" key="1">
    <source>
        <dbReference type="ARBA" id="ARBA00009437"/>
    </source>
</evidence>
<dbReference type="InterPro" id="IPR036388">
    <property type="entry name" value="WH-like_DNA-bd_sf"/>
</dbReference>
<evidence type="ECO:0000256" key="4">
    <source>
        <dbReference type="ARBA" id="ARBA00023163"/>
    </source>
</evidence>
<dbReference type="Proteomes" id="UP000033774">
    <property type="component" value="Unassembled WGS sequence"/>
</dbReference>
<sequence length="298" mass="32790">MSGFNWNDLRYFLDVARTGKLTASAKRLRADHTTVSRRIAALEEALNVTLFDRRPDGFSLTAEGERLRAVAEDMERAAIAAQGLVGDADRSMSGTVRIGAPDGFGSQFLAAHIGRLCDRYPELEVQLVATPRVFSLSKREADIAISLSRPTEGRLVVRKLTDYSLRLYASADYLAARAPITTRADLVGHRFIGYIDDLIYTPELDYLAAVGSIAPHLKSSNLIAQLKATLAGAGLCILPRFIADREPQLQPVLGQEVSITRSFWLIIHEDLRALARVAATADFIAETVLRRHSEFLPA</sequence>
<dbReference type="Gene3D" id="3.40.190.290">
    <property type="match status" value="1"/>
</dbReference>
<evidence type="ECO:0000313" key="6">
    <source>
        <dbReference type="EMBL" id="KJV10546.1"/>
    </source>
</evidence>
<evidence type="ECO:0000256" key="3">
    <source>
        <dbReference type="ARBA" id="ARBA00023125"/>
    </source>
</evidence>
<dbReference type="InterPro" id="IPR005119">
    <property type="entry name" value="LysR_subst-bd"/>
</dbReference>
<organism evidence="6 7">
    <name type="scientific">Elstera litoralis</name>
    <dbReference type="NCBI Taxonomy" id="552518"/>
    <lineage>
        <taxon>Bacteria</taxon>
        <taxon>Pseudomonadati</taxon>
        <taxon>Pseudomonadota</taxon>
        <taxon>Alphaproteobacteria</taxon>
        <taxon>Rhodospirillales</taxon>
        <taxon>Rhodospirillaceae</taxon>
        <taxon>Elstera</taxon>
    </lineage>
</organism>
<dbReference type="InterPro" id="IPR036390">
    <property type="entry name" value="WH_DNA-bd_sf"/>
</dbReference>
<keyword evidence="7" id="KW-1185">Reference proteome</keyword>
<proteinExistence type="inferred from homology"/>
<dbReference type="AlphaFoldDB" id="A0A0F3IV30"/>
<dbReference type="PATRIC" id="fig|552518.3.peg.4368"/>
<dbReference type="PROSITE" id="PS50931">
    <property type="entry name" value="HTH_LYSR"/>
    <property type="match status" value="1"/>
</dbReference>
<gene>
    <name evidence="6" type="ORF">VZ95_04135</name>
</gene>
<dbReference type="SUPFAM" id="SSF53850">
    <property type="entry name" value="Periplasmic binding protein-like II"/>
    <property type="match status" value="1"/>
</dbReference>
<keyword evidence="3" id="KW-0238">DNA-binding</keyword>
<accession>A0A0F3IV30</accession>
<dbReference type="Gene3D" id="1.10.10.10">
    <property type="entry name" value="Winged helix-like DNA-binding domain superfamily/Winged helix DNA-binding domain"/>
    <property type="match status" value="1"/>
</dbReference>
<keyword evidence="2" id="KW-0805">Transcription regulation</keyword>
<dbReference type="Pfam" id="PF03466">
    <property type="entry name" value="LysR_substrate"/>
    <property type="match status" value="1"/>
</dbReference>
<name>A0A0F3IV30_9PROT</name>
<dbReference type="GO" id="GO:0003700">
    <property type="term" value="F:DNA-binding transcription factor activity"/>
    <property type="evidence" value="ECO:0007669"/>
    <property type="project" value="InterPro"/>
</dbReference>
<dbReference type="PANTHER" id="PTHR30537">
    <property type="entry name" value="HTH-TYPE TRANSCRIPTIONAL REGULATOR"/>
    <property type="match status" value="1"/>
</dbReference>
<comment type="caution">
    <text evidence="6">The sequence shown here is derived from an EMBL/GenBank/DDBJ whole genome shotgun (WGS) entry which is preliminary data.</text>
</comment>
<evidence type="ECO:0000313" key="7">
    <source>
        <dbReference type="Proteomes" id="UP000033774"/>
    </source>
</evidence>
<dbReference type="SUPFAM" id="SSF46785">
    <property type="entry name" value="Winged helix' DNA-binding domain"/>
    <property type="match status" value="1"/>
</dbReference>
<dbReference type="PANTHER" id="PTHR30537:SF3">
    <property type="entry name" value="TRANSCRIPTIONAL REGULATORY PROTEIN"/>
    <property type="match status" value="1"/>
</dbReference>
<dbReference type="EMBL" id="LAJY01000079">
    <property type="protein sequence ID" value="KJV10546.1"/>
    <property type="molecule type" value="Genomic_DNA"/>
</dbReference>
<evidence type="ECO:0000259" key="5">
    <source>
        <dbReference type="PROSITE" id="PS50931"/>
    </source>
</evidence>
<dbReference type="OrthoDB" id="7333438at2"/>
<protein>
    <submittedName>
        <fullName evidence="6">LysR family transcriptional regulator</fullName>
    </submittedName>
</protein>
<dbReference type="InterPro" id="IPR000847">
    <property type="entry name" value="LysR_HTH_N"/>
</dbReference>
<feature type="domain" description="HTH lysR-type" evidence="5">
    <location>
        <begin position="4"/>
        <end position="61"/>
    </location>
</feature>
<dbReference type="GO" id="GO:0043565">
    <property type="term" value="F:sequence-specific DNA binding"/>
    <property type="evidence" value="ECO:0007669"/>
    <property type="project" value="TreeGrafter"/>
</dbReference>
<dbReference type="GO" id="GO:0006351">
    <property type="term" value="P:DNA-templated transcription"/>
    <property type="evidence" value="ECO:0007669"/>
    <property type="project" value="TreeGrafter"/>
</dbReference>
<comment type="similarity">
    <text evidence="1">Belongs to the LysR transcriptional regulatory family.</text>
</comment>
<dbReference type="RefSeq" id="WP_045774753.1">
    <property type="nucleotide sequence ID" value="NZ_LAJY01000079.1"/>
</dbReference>
<reference evidence="6 7" key="1">
    <citation type="submission" date="2015-03" db="EMBL/GenBank/DDBJ databases">
        <title>Draft genome sequence of Elstera litoralis.</title>
        <authorList>
            <person name="Rahalkar M.C."/>
            <person name="Dhakephalkar P.K."/>
            <person name="Pore S.D."/>
            <person name="Arora P."/>
            <person name="Kapse N.G."/>
            <person name="Pandit P.S."/>
        </authorList>
    </citation>
    <scope>NUCLEOTIDE SEQUENCE [LARGE SCALE GENOMIC DNA]</scope>
    <source>
        <strain evidence="6 7">Dia-1</strain>
    </source>
</reference>